<dbReference type="GO" id="GO:0006412">
    <property type="term" value="P:translation"/>
    <property type="evidence" value="ECO:0007669"/>
    <property type="project" value="UniProtKB-UniRule"/>
</dbReference>
<dbReference type="InterPro" id="IPR011332">
    <property type="entry name" value="Ribosomal_zn-bd"/>
</dbReference>
<keyword evidence="2 5" id="KW-0689">Ribosomal protein</keyword>
<evidence type="ECO:0000256" key="3">
    <source>
        <dbReference type="ARBA" id="ARBA00023274"/>
    </source>
</evidence>
<keyword evidence="3 5" id="KW-0687">Ribonucleoprotein</keyword>
<dbReference type="InterPro" id="IPR002677">
    <property type="entry name" value="Ribosomal_bL32"/>
</dbReference>
<reference evidence="6 7" key="1">
    <citation type="submission" date="2018-07" db="EMBL/GenBank/DDBJ databases">
        <title>Complete genome sequence of Spiroplasma alleghenense PLHS-1 (ATCC 51752).</title>
        <authorList>
            <person name="Chou L."/>
            <person name="Lee T.-Y."/>
            <person name="Tsai Y.-M."/>
            <person name="Kuo C.-H."/>
        </authorList>
    </citation>
    <scope>NUCLEOTIDE SEQUENCE [LARGE SCALE GENOMIC DNA]</scope>
    <source>
        <strain evidence="6 7">PLHS-1</strain>
    </source>
</reference>
<dbReference type="PANTHER" id="PTHR35534:SF2">
    <property type="entry name" value="LARGE RIBOSOMAL SUBUNIT PROTEIN BL32"/>
    <property type="match status" value="1"/>
</dbReference>
<evidence type="ECO:0000256" key="2">
    <source>
        <dbReference type="ARBA" id="ARBA00022980"/>
    </source>
</evidence>
<accession>A0A345Z3W9</accession>
<gene>
    <name evidence="5 6" type="primary">rpmF</name>
    <name evidence="6" type="ORF">SALLE_v1c06260</name>
</gene>
<dbReference type="SUPFAM" id="SSF57829">
    <property type="entry name" value="Zn-binding ribosomal proteins"/>
    <property type="match status" value="1"/>
</dbReference>
<dbReference type="EMBL" id="CP031376">
    <property type="protein sequence ID" value="AXK51298.1"/>
    <property type="molecule type" value="Genomic_DNA"/>
</dbReference>
<dbReference type="PANTHER" id="PTHR35534">
    <property type="entry name" value="50S RIBOSOMAL PROTEIN L32"/>
    <property type="match status" value="1"/>
</dbReference>
<protein>
    <recommendedName>
        <fullName evidence="4 5">Large ribosomal subunit protein bL32</fullName>
    </recommendedName>
</protein>
<dbReference type="Pfam" id="PF01783">
    <property type="entry name" value="Ribosomal_L32p"/>
    <property type="match status" value="1"/>
</dbReference>
<evidence type="ECO:0000256" key="1">
    <source>
        <dbReference type="ARBA" id="ARBA00008560"/>
    </source>
</evidence>
<dbReference type="OrthoDB" id="9812874at2"/>
<dbReference type="KEGG" id="salx:SALLE_v1c06260"/>
<comment type="similarity">
    <text evidence="1 5">Belongs to the bacterial ribosomal protein bL32 family.</text>
</comment>
<dbReference type="AlphaFoldDB" id="A0A345Z3W9"/>
<evidence type="ECO:0000256" key="4">
    <source>
        <dbReference type="ARBA" id="ARBA00035178"/>
    </source>
</evidence>
<dbReference type="GO" id="GO:0015934">
    <property type="term" value="C:large ribosomal subunit"/>
    <property type="evidence" value="ECO:0007669"/>
    <property type="project" value="InterPro"/>
</dbReference>
<sequence>MAVPFRKTSKAAKNKRRSHLSLVSNAIISCQNCGAMIRPHRVCRECGNYKGKEVVRVEN</sequence>
<evidence type="ECO:0000313" key="6">
    <source>
        <dbReference type="EMBL" id="AXK51298.1"/>
    </source>
</evidence>
<dbReference type="GO" id="GO:0003735">
    <property type="term" value="F:structural constituent of ribosome"/>
    <property type="evidence" value="ECO:0007669"/>
    <property type="project" value="InterPro"/>
</dbReference>
<evidence type="ECO:0000256" key="5">
    <source>
        <dbReference type="HAMAP-Rule" id="MF_00340"/>
    </source>
</evidence>
<dbReference type="Gene3D" id="1.20.5.640">
    <property type="entry name" value="Single helix bin"/>
    <property type="match status" value="1"/>
</dbReference>
<dbReference type="InterPro" id="IPR044957">
    <property type="entry name" value="Ribosomal_bL32_bact"/>
</dbReference>
<dbReference type="PROSITE" id="PS51257">
    <property type="entry name" value="PROKAR_LIPOPROTEIN"/>
    <property type="match status" value="1"/>
</dbReference>
<dbReference type="HAMAP" id="MF_00340">
    <property type="entry name" value="Ribosomal_bL32"/>
    <property type="match status" value="1"/>
</dbReference>
<evidence type="ECO:0000313" key="7">
    <source>
        <dbReference type="Proteomes" id="UP000254792"/>
    </source>
</evidence>
<proteinExistence type="inferred from homology"/>
<name>A0A345Z3W9_9MOLU</name>
<organism evidence="6 7">
    <name type="scientific">Spiroplasma alleghenense</name>
    <dbReference type="NCBI Taxonomy" id="216931"/>
    <lineage>
        <taxon>Bacteria</taxon>
        <taxon>Bacillati</taxon>
        <taxon>Mycoplasmatota</taxon>
        <taxon>Mollicutes</taxon>
        <taxon>Entomoplasmatales</taxon>
        <taxon>Spiroplasmataceae</taxon>
        <taxon>Spiroplasma</taxon>
    </lineage>
</organism>
<keyword evidence="7" id="KW-1185">Reference proteome</keyword>
<dbReference type="Proteomes" id="UP000254792">
    <property type="component" value="Chromosome"/>
</dbReference>
<dbReference type="RefSeq" id="WP_115558202.1">
    <property type="nucleotide sequence ID" value="NZ_CP031376.1"/>
</dbReference>
<dbReference type="NCBIfam" id="TIGR01031">
    <property type="entry name" value="rpmF_bact"/>
    <property type="match status" value="1"/>
</dbReference>